<dbReference type="InterPro" id="IPR044254">
    <property type="entry name" value="At4g02110-like"/>
</dbReference>
<dbReference type="InterPro" id="IPR036420">
    <property type="entry name" value="BRCT_dom_sf"/>
</dbReference>
<evidence type="ECO:0000313" key="3">
    <source>
        <dbReference type="Proteomes" id="UP000324705"/>
    </source>
</evidence>
<dbReference type="SUPFAM" id="SSF52113">
    <property type="entry name" value="BRCT domain"/>
    <property type="match status" value="2"/>
</dbReference>
<feature type="domain" description="BRCT" evidence="1">
    <location>
        <begin position="135"/>
        <end position="176"/>
    </location>
</feature>
<dbReference type="PROSITE" id="PS50172">
    <property type="entry name" value="BRCT"/>
    <property type="match status" value="2"/>
</dbReference>
<protein>
    <recommendedName>
        <fullName evidence="1">BRCT domain-containing protein</fullName>
    </recommendedName>
</protein>
<dbReference type="Gramene" id="TRITD6Av1G026140.1">
    <property type="protein sequence ID" value="TRITD6Av1G026140.1"/>
    <property type="gene ID" value="TRITD6Av1G026140"/>
</dbReference>
<name>A0A9R0XV27_TRITD</name>
<gene>
    <name evidence="2" type="ORF">TRITD_6Av1G026140</name>
</gene>
<accession>A0A9R0XV27</accession>
<evidence type="ECO:0000313" key="2">
    <source>
        <dbReference type="EMBL" id="VAI43129.1"/>
    </source>
</evidence>
<dbReference type="Gene3D" id="3.40.50.10190">
    <property type="entry name" value="BRCT domain"/>
    <property type="match status" value="2"/>
</dbReference>
<dbReference type="SMART" id="SM00292">
    <property type="entry name" value="BRCT"/>
    <property type="match status" value="2"/>
</dbReference>
<keyword evidence="3" id="KW-1185">Reference proteome</keyword>
<dbReference type="InterPro" id="IPR001357">
    <property type="entry name" value="BRCT_dom"/>
</dbReference>
<dbReference type="PANTHER" id="PTHR47181">
    <property type="entry name" value="BRCA1 C TERMINUS DOMAIN CONTAINING PROTEIN, EXPRESSED"/>
    <property type="match status" value="1"/>
</dbReference>
<feature type="domain" description="BRCT" evidence="1">
    <location>
        <begin position="7"/>
        <end position="97"/>
    </location>
</feature>
<proteinExistence type="predicted"/>
<sequence>MASPAGDDSHLFAGVHFLLIGFDCVSVSQYRSKLVQSGGTDAMQFGGGWTHIVVRGLVHDDPVCAVARAQGNKVVSEMWVDDRLDQGVLADADKVIYWPARDLKGIPGSGSLQICLTGYQMKDRKDIMVTACHFSSNELGEKYKCAERLGIKIVNHRWLEDCLKSWKILPEDDYSERIVEAQARNASSSRFRIASSSQMGSMP</sequence>
<dbReference type="Proteomes" id="UP000324705">
    <property type="component" value="Chromosome 6A"/>
</dbReference>
<dbReference type="AlphaFoldDB" id="A0A9R0XV27"/>
<evidence type="ECO:0000259" key="1">
    <source>
        <dbReference type="PROSITE" id="PS50172"/>
    </source>
</evidence>
<reference evidence="2 3" key="1">
    <citation type="submission" date="2017-09" db="EMBL/GenBank/DDBJ databases">
        <authorList>
            <consortium name="International Durum Wheat Genome Sequencing Consortium (IDWGSC)"/>
            <person name="Milanesi L."/>
        </authorList>
    </citation>
    <scope>NUCLEOTIDE SEQUENCE [LARGE SCALE GENOMIC DNA]</scope>
    <source>
        <strain evidence="3">cv. Svevo</strain>
    </source>
</reference>
<organism evidence="2 3">
    <name type="scientific">Triticum turgidum subsp. durum</name>
    <name type="common">Durum wheat</name>
    <name type="synonym">Triticum durum</name>
    <dbReference type="NCBI Taxonomy" id="4567"/>
    <lineage>
        <taxon>Eukaryota</taxon>
        <taxon>Viridiplantae</taxon>
        <taxon>Streptophyta</taxon>
        <taxon>Embryophyta</taxon>
        <taxon>Tracheophyta</taxon>
        <taxon>Spermatophyta</taxon>
        <taxon>Magnoliopsida</taxon>
        <taxon>Liliopsida</taxon>
        <taxon>Poales</taxon>
        <taxon>Poaceae</taxon>
        <taxon>BOP clade</taxon>
        <taxon>Pooideae</taxon>
        <taxon>Triticodae</taxon>
        <taxon>Triticeae</taxon>
        <taxon>Triticinae</taxon>
        <taxon>Triticum</taxon>
    </lineage>
</organism>
<dbReference type="OMA" id="FDPINER"/>
<dbReference type="PANTHER" id="PTHR47181:SF2">
    <property type="entry name" value="BRCA1 C TERMINUS DOMAIN CONTAINING PROTEIN, EXPRESSED"/>
    <property type="match status" value="1"/>
</dbReference>
<dbReference type="EMBL" id="LT934121">
    <property type="protein sequence ID" value="VAI43129.1"/>
    <property type="molecule type" value="Genomic_DNA"/>
</dbReference>